<dbReference type="InterPro" id="IPR035979">
    <property type="entry name" value="RBD_domain_sf"/>
</dbReference>
<evidence type="ECO:0000313" key="5">
    <source>
        <dbReference type="Proteomes" id="UP001152797"/>
    </source>
</evidence>
<proteinExistence type="predicted"/>
<organism evidence="2">
    <name type="scientific">Cladocopium goreaui</name>
    <dbReference type="NCBI Taxonomy" id="2562237"/>
    <lineage>
        <taxon>Eukaryota</taxon>
        <taxon>Sar</taxon>
        <taxon>Alveolata</taxon>
        <taxon>Dinophyceae</taxon>
        <taxon>Suessiales</taxon>
        <taxon>Symbiodiniaceae</taxon>
        <taxon>Cladocopium</taxon>
    </lineage>
</organism>
<name>A0A9P1FIN0_9DINO</name>
<protein>
    <submittedName>
        <fullName evidence="4">RRM domain-containing protein</fullName>
    </submittedName>
</protein>
<reference evidence="3" key="2">
    <citation type="submission" date="2024-04" db="EMBL/GenBank/DDBJ databases">
        <authorList>
            <person name="Chen Y."/>
            <person name="Shah S."/>
            <person name="Dougan E. K."/>
            <person name="Thang M."/>
            <person name="Chan C."/>
        </authorList>
    </citation>
    <scope>NUCLEOTIDE SEQUENCE [LARGE SCALE GENOMIC DNA]</scope>
</reference>
<evidence type="ECO:0000256" key="1">
    <source>
        <dbReference type="SAM" id="MobiDB-lite"/>
    </source>
</evidence>
<gene>
    <name evidence="2" type="ORF">C1SCF055_LOCUS6578</name>
</gene>
<comment type="caution">
    <text evidence="2">The sequence shown here is derived from an EMBL/GenBank/DDBJ whole genome shotgun (WGS) entry which is preliminary data.</text>
</comment>
<dbReference type="EMBL" id="CAMXCT020000419">
    <property type="protein sequence ID" value="CAL1131904.1"/>
    <property type="molecule type" value="Genomic_DNA"/>
</dbReference>
<feature type="region of interest" description="Disordered" evidence="1">
    <location>
        <begin position="126"/>
        <end position="146"/>
    </location>
</feature>
<dbReference type="GO" id="GO:0003676">
    <property type="term" value="F:nucleic acid binding"/>
    <property type="evidence" value="ECO:0007669"/>
    <property type="project" value="InterPro"/>
</dbReference>
<dbReference type="EMBL" id="CAMXCT030000419">
    <property type="protein sequence ID" value="CAL4765841.1"/>
    <property type="molecule type" value="Genomic_DNA"/>
</dbReference>
<dbReference type="Proteomes" id="UP001152797">
    <property type="component" value="Unassembled WGS sequence"/>
</dbReference>
<sequence>MIELWQGTSQGSQGSQVLREELGAGGERVELPPCKFWPPAEETAVPVVASIVGTHQPVAFWNEDLGLHPLSPLWNGVSKMMIRNVPARTSQSEMEDLLRSVTGDFRLQMPRSSERKCKGYAFVEGAPGNKSQRVSSLEVSKPKIRQ</sequence>
<keyword evidence="5" id="KW-1185">Reference proteome</keyword>
<dbReference type="EMBL" id="CAMXCT010000419">
    <property type="protein sequence ID" value="CAI3978529.1"/>
    <property type="molecule type" value="Genomic_DNA"/>
</dbReference>
<feature type="compositionally biased region" description="Polar residues" evidence="1">
    <location>
        <begin position="129"/>
        <end position="138"/>
    </location>
</feature>
<reference evidence="2" key="1">
    <citation type="submission" date="2022-10" db="EMBL/GenBank/DDBJ databases">
        <authorList>
            <person name="Chen Y."/>
            <person name="Dougan E. K."/>
            <person name="Chan C."/>
            <person name="Rhodes N."/>
            <person name="Thang M."/>
        </authorList>
    </citation>
    <scope>NUCLEOTIDE SEQUENCE</scope>
</reference>
<accession>A0A9P1FIN0</accession>
<evidence type="ECO:0000313" key="3">
    <source>
        <dbReference type="EMBL" id="CAL1131904.1"/>
    </source>
</evidence>
<evidence type="ECO:0000313" key="4">
    <source>
        <dbReference type="EMBL" id="CAL4765841.1"/>
    </source>
</evidence>
<dbReference type="SUPFAM" id="SSF54928">
    <property type="entry name" value="RNA-binding domain, RBD"/>
    <property type="match status" value="1"/>
</dbReference>
<dbReference type="AlphaFoldDB" id="A0A9P1FIN0"/>
<evidence type="ECO:0000313" key="2">
    <source>
        <dbReference type="EMBL" id="CAI3978529.1"/>
    </source>
</evidence>